<dbReference type="InterPro" id="IPR001100">
    <property type="entry name" value="Pyr_nuc-diS_OxRdtase"/>
</dbReference>
<dbReference type="SUPFAM" id="SSF55424">
    <property type="entry name" value="FAD/NAD-linked reductases, dimerisation (C-terminal) domain"/>
    <property type="match status" value="1"/>
</dbReference>
<dbReference type="PROSITE" id="PS00076">
    <property type="entry name" value="PYRIDINE_REDOX_1"/>
    <property type="match status" value="1"/>
</dbReference>
<dbReference type="InterPro" id="IPR012999">
    <property type="entry name" value="Pyr_OxRdtase_I_AS"/>
</dbReference>
<dbReference type="PRINTS" id="PR00411">
    <property type="entry name" value="PNDRDTASEI"/>
</dbReference>
<evidence type="ECO:0000256" key="1">
    <source>
        <dbReference type="ARBA" id="ARBA00004496"/>
    </source>
</evidence>
<proteinExistence type="inferred from homology"/>
<evidence type="ECO:0000259" key="14">
    <source>
        <dbReference type="Pfam" id="PF02852"/>
    </source>
</evidence>
<dbReference type="InterPro" id="IPR036188">
    <property type="entry name" value="FAD/NAD-bd_sf"/>
</dbReference>
<dbReference type="RefSeq" id="WP_200522977.1">
    <property type="nucleotide sequence ID" value="NZ_JAEHNZ010000003.1"/>
</dbReference>
<gene>
    <name evidence="16" type="primary">lpdA</name>
    <name evidence="16" type="ORF">JDW22_10260</name>
</gene>
<dbReference type="Pfam" id="PF07992">
    <property type="entry name" value="Pyr_redox_2"/>
    <property type="match status" value="1"/>
</dbReference>
<evidence type="ECO:0000256" key="4">
    <source>
        <dbReference type="ARBA" id="ARBA00016961"/>
    </source>
</evidence>
<keyword evidence="17" id="KW-1185">Reference proteome</keyword>
<comment type="catalytic activity">
    <reaction evidence="12 13">
        <text>N(6)-[(R)-dihydrolipoyl]-L-lysyl-[protein] + NAD(+) = N(6)-[(R)-lipoyl]-L-lysyl-[protein] + NADH + H(+)</text>
        <dbReference type="Rhea" id="RHEA:15045"/>
        <dbReference type="Rhea" id="RHEA-COMP:10474"/>
        <dbReference type="Rhea" id="RHEA-COMP:10475"/>
        <dbReference type="ChEBI" id="CHEBI:15378"/>
        <dbReference type="ChEBI" id="CHEBI:57540"/>
        <dbReference type="ChEBI" id="CHEBI:57945"/>
        <dbReference type="ChEBI" id="CHEBI:83099"/>
        <dbReference type="ChEBI" id="CHEBI:83100"/>
        <dbReference type="EC" id="1.8.1.4"/>
    </reaction>
</comment>
<evidence type="ECO:0000256" key="2">
    <source>
        <dbReference type="ARBA" id="ARBA00007532"/>
    </source>
</evidence>
<reference evidence="16 17" key="1">
    <citation type="journal article" date="2021" name="Pathogens">
        <title>Isolation and Characterization of Kingella bonacorsii sp. nov., A Novel Kingella Species Detected in a Stable Periodontitis Subject.</title>
        <authorList>
            <person name="Antezack A."/>
            <person name="Boxberger M."/>
            <person name="Rolland C."/>
            <person name="Monnet-Corti V."/>
            <person name="La Scola B."/>
        </authorList>
    </citation>
    <scope>NUCLEOTIDE SEQUENCE [LARGE SCALE GENOMIC DNA]</scope>
    <source>
        <strain evidence="16 17">Marseille-Q4569</strain>
    </source>
</reference>
<dbReference type="EC" id="1.8.1.4" evidence="3 13"/>
<dbReference type="PRINTS" id="PR00368">
    <property type="entry name" value="FADPNR"/>
</dbReference>
<dbReference type="Proteomes" id="UP000614058">
    <property type="component" value="Unassembled WGS sequence"/>
</dbReference>
<dbReference type="NCBIfam" id="TIGR01350">
    <property type="entry name" value="lipoamide_DH"/>
    <property type="match status" value="1"/>
</dbReference>
<feature type="domain" description="Pyridine nucleotide-disulphide oxidoreductase dimerisation" evidence="14">
    <location>
        <begin position="372"/>
        <end position="481"/>
    </location>
</feature>
<evidence type="ECO:0000256" key="6">
    <source>
        <dbReference type="ARBA" id="ARBA00022630"/>
    </source>
</evidence>
<evidence type="ECO:0000256" key="13">
    <source>
        <dbReference type="RuleBase" id="RU003692"/>
    </source>
</evidence>
<dbReference type="InterPro" id="IPR050151">
    <property type="entry name" value="Class-I_Pyr_Nuc-Dis_Oxidored"/>
</dbReference>
<dbReference type="InterPro" id="IPR004099">
    <property type="entry name" value="Pyr_nucl-diS_OxRdtase_dimer"/>
</dbReference>
<comment type="caution">
    <text evidence="16">The sequence shown here is derived from an EMBL/GenBank/DDBJ whole genome shotgun (WGS) entry which is preliminary data.</text>
</comment>
<comment type="cofactor">
    <cofactor evidence="13">
        <name>FAD</name>
        <dbReference type="ChEBI" id="CHEBI:57692"/>
    </cofactor>
    <text evidence="13">Binds 1 FAD per subunit.</text>
</comment>
<keyword evidence="5" id="KW-0963">Cytoplasm</keyword>
<keyword evidence="8 13" id="KW-0560">Oxidoreductase</keyword>
<evidence type="ECO:0000313" key="16">
    <source>
        <dbReference type="EMBL" id="MBK0396944.1"/>
    </source>
</evidence>
<keyword evidence="7 13" id="KW-0274">FAD</keyword>
<organism evidence="16 17">
    <name type="scientific">Kingella bonacorsii</name>
    <dbReference type="NCBI Taxonomy" id="2796361"/>
    <lineage>
        <taxon>Bacteria</taxon>
        <taxon>Pseudomonadati</taxon>
        <taxon>Pseudomonadota</taxon>
        <taxon>Betaproteobacteria</taxon>
        <taxon>Neisseriales</taxon>
        <taxon>Neisseriaceae</taxon>
        <taxon>Kingella</taxon>
    </lineage>
</organism>
<dbReference type="Gene3D" id="3.30.390.30">
    <property type="match status" value="1"/>
</dbReference>
<accession>A0ABS1BUU5</accession>
<evidence type="ECO:0000256" key="3">
    <source>
        <dbReference type="ARBA" id="ARBA00012608"/>
    </source>
</evidence>
<dbReference type="EMBL" id="JAEHNZ010000003">
    <property type="protein sequence ID" value="MBK0396944.1"/>
    <property type="molecule type" value="Genomic_DNA"/>
</dbReference>
<dbReference type="InterPro" id="IPR016156">
    <property type="entry name" value="FAD/NAD-linked_Rdtase_dimer_sf"/>
</dbReference>
<comment type="similarity">
    <text evidence="2 13">Belongs to the class-I pyridine nucleotide-disulfide oxidoreductase family.</text>
</comment>
<name>A0ABS1BUU5_9NEIS</name>
<dbReference type="SUPFAM" id="SSF51905">
    <property type="entry name" value="FAD/NAD(P)-binding domain"/>
    <property type="match status" value="1"/>
</dbReference>
<dbReference type="PANTHER" id="PTHR22912:SF224">
    <property type="entry name" value="DIHYDROLIPOYL DEHYDROGENASE"/>
    <property type="match status" value="1"/>
</dbReference>
<evidence type="ECO:0000256" key="7">
    <source>
        <dbReference type="ARBA" id="ARBA00022827"/>
    </source>
</evidence>
<dbReference type="InterPro" id="IPR023753">
    <property type="entry name" value="FAD/NAD-binding_dom"/>
</dbReference>
<dbReference type="Pfam" id="PF02852">
    <property type="entry name" value="Pyr_redox_dim"/>
    <property type="match status" value="1"/>
</dbReference>
<evidence type="ECO:0000256" key="9">
    <source>
        <dbReference type="ARBA" id="ARBA00023027"/>
    </source>
</evidence>
<evidence type="ECO:0000256" key="10">
    <source>
        <dbReference type="ARBA" id="ARBA00023157"/>
    </source>
</evidence>
<protein>
    <recommendedName>
        <fullName evidence="4 13">Dihydrolipoyl dehydrogenase</fullName>
        <ecNumber evidence="3 13">1.8.1.4</ecNumber>
    </recommendedName>
</protein>
<evidence type="ECO:0000256" key="8">
    <source>
        <dbReference type="ARBA" id="ARBA00023002"/>
    </source>
</evidence>
<dbReference type="PIRSF" id="PIRSF000350">
    <property type="entry name" value="Mercury_reductase_MerA"/>
    <property type="match status" value="1"/>
</dbReference>
<evidence type="ECO:0000313" key="17">
    <source>
        <dbReference type="Proteomes" id="UP000614058"/>
    </source>
</evidence>
<keyword evidence="11 13" id="KW-0676">Redox-active center</keyword>
<evidence type="ECO:0000256" key="11">
    <source>
        <dbReference type="ARBA" id="ARBA00023284"/>
    </source>
</evidence>
<dbReference type="PANTHER" id="PTHR22912">
    <property type="entry name" value="DISULFIDE OXIDOREDUCTASE"/>
    <property type="match status" value="1"/>
</dbReference>
<keyword evidence="6 13" id="KW-0285">Flavoprotein</keyword>
<feature type="domain" description="FAD/NAD(P)-binding" evidence="15">
    <location>
        <begin position="5"/>
        <end position="353"/>
    </location>
</feature>
<evidence type="ECO:0000256" key="5">
    <source>
        <dbReference type="ARBA" id="ARBA00022490"/>
    </source>
</evidence>
<keyword evidence="10" id="KW-1015">Disulfide bond</keyword>
<dbReference type="InterPro" id="IPR006258">
    <property type="entry name" value="Lipoamide_DH"/>
</dbReference>
<evidence type="ECO:0000259" key="15">
    <source>
        <dbReference type="Pfam" id="PF07992"/>
    </source>
</evidence>
<comment type="subcellular location">
    <subcellularLocation>
        <location evidence="1">Cytoplasm</location>
    </subcellularLocation>
</comment>
<keyword evidence="9 13" id="KW-0520">NAD</keyword>
<dbReference type="Gene3D" id="3.50.50.60">
    <property type="entry name" value="FAD/NAD(P)-binding domain"/>
    <property type="match status" value="2"/>
</dbReference>
<sequence>MSQSFDVAVIGAGPGGYIAAIRAAQLGFKTVCIDAGKNKTGDAPALGGTCLNVGCIPSKALLQSSEHFHTAQHDFAEHGISFTGSLKMDAAKMIERKDAIVNKLTGGIKFLFQKNKIESIFGRASFAGKQGEEWLLNVDNGAQIAAKHVIIATGSAPRGLPNLAPISNVNVLDNEGALNLTEIPKKLGIIGAGVIGLEMGSVWKRLGAQVHILEAAPTFLPAADRQIAKEAFKYFTQEQGLAIDLGVKINQITEYKDGVSVEYEVSGSLKTGEAKTGEASAKETKTAQFDKLIVAIGRVPVTQGLGAENVGLAIDERGCIAVDEECRTNLPNVWAIGDVVRGPMLAHKASEEGVAVAERIAGQKPQVDLGNVPFVIYTDPEIAWVGKTEEQLQAAGIAYKKGTAGLGANGRALGLGKAKGMVKVLADAQTDRILGVHMIGAMTSELIAEAVAALEFKASSEDIARIIHAHPTLSEVLHEAALAVDKRALHG</sequence>
<dbReference type="GO" id="GO:0004148">
    <property type="term" value="F:dihydrolipoyl dehydrogenase (NADH) activity"/>
    <property type="evidence" value="ECO:0007669"/>
    <property type="project" value="UniProtKB-EC"/>
</dbReference>
<comment type="miscellaneous">
    <text evidence="13">The active site is a redox-active disulfide bond.</text>
</comment>
<evidence type="ECO:0000256" key="12">
    <source>
        <dbReference type="ARBA" id="ARBA00049187"/>
    </source>
</evidence>